<evidence type="ECO:0000313" key="2">
    <source>
        <dbReference type="EMBL" id="GIM85638.1"/>
    </source>
</evidence>
<keyword evidence="1" id="KW-0812">Transmembrane</keyword>
<reference evidence="2 5" key="2">
    <citation type="submission" date="2021-03" db="EMBL/GenBank/DDBJ databases">
        <title>Whole genome shotgun sequence of Salinispora arenicola NBRC 105043.</title>
        <authorList>
            <person name="Komaki H."/>
            <person name="Tamura T."/>
        </authorList>
    </citation>
    <scope>NUCLEOTIDE SEQUENCE [LARGE SCALE GENOMIC DNA]</scope>
    <source>
        <strain evidence="2 5">NBRC 105043</strain>
    </source>
</reference>
<dbReference type="EMBL" id="BOQM01000015">
    <property type="protein sequence ID" value="GIM85638.1"/>
    <property type="molecule type" value="Genomic_DNA"/>
</dbReference>
<gene>
    <name evidence="3" type="ORF">FB564_3436</name>
    <name evidence="2" type="ORF">Sar04_23740</name>
</gene>
<comment type="caution">
    <text evidence="3">The sequence shown here is derived from an EMBL/GenBank/DDBJ whole genome shotgun (WGS) entry which is preliminary data.</text>
</comment>
<name>A0A542XR26_SALAC</name>
<proteinExistence type="predicted"/>
<evidence type="ECO:0000256" key="1">
    <source>
        <dbReference type="SAM" id="Phobius"/>
    </source>
</evidence>
<dbReference type="AlphaFoldDB" id="A0A542XR26"/>
<keyword evidence="5" id="KW-1185">Reference proteome</keyword>
<sequence length="400" mass="43171">MGMSQSRTPLRKPGQPQQVTFLELFFDLVFVFALTRVSQRLAEDLTAQRQIVLTEAGQTLLLLLALLMVWFTTAWVTDLFDPNRPEIELLVFATMLGSLVMAVATPEAFGTRALAFAGAYVAIHLSRGLVLVIALRGHEAQRRAALTLLWYGVSAIPWLGGALLFPESTARGLLWTLAIIIDYTGAAVRFPTLRRAQRPHEAPIVAEHLAERYRQFFIVALGELILVIGATYSGIGFGLGQTAAFLVAFATTALMWRIYIHRAGELLPLAIARARVPSRLAGLSTPAHLLMVSGIVAIAVGDELVIEHPTGHTDSAWVAVILGGPILFLAGRAVFEYAVFGRVSASRVIGAVVLAAVSPAMVRTPPLVVLCVPAFVLTAIAVSDTLRARRRPPEVPAPPV</sequence>
<reference evidence="3 4" key="1">
    <citation type="submission" date="2019-06" db="EMBL/GenBank/DDBJ databases">
        <title>Sequencing the genomes of 1000 actinobacteria strains.</title>
        <authorList>
            <person name="Klenk H.-P."/>
        </authorList>
    </citation>
    <scope>NUCLEOTIDE SEQUENCE [LARGE SCALE GENOMIC DNA]</scope>
    <source>
        <strain evidence="3 4">DSM 44819</strain>
    </source>
</reference>
<evidence type="ECO:0000313" key="3">
    <source>
        <dbReference type="EMBL" id="TQL38242.1"/>
    </source>
</evidence>
<organism evidence="3 4">
    <name type="scientific">Salinispora arenicola</name>
    <dbReference type="NCBI Taxonomy" id="168697"/>
    <lineage>
        <taxon>Bacteria</taxon>
        <taxon>Bacillati</taxon>
        <taxon>Actinomycetota</taxon>
        <taxon>Actinomycetes</taxon>
        <taxon>Micromonosporales</taxon>
        <taxon>Micromonosporaceae</taxon>
        <taxon>Salinispora</taxon>
    </lineage>
</organism>
<feature type="transmembrane region" description="Helical" evidence="1">
    <location>
        <begin position="280"/>
        <end position="301"/>
    </location>
</feature>
<evidence type="ECO:0000313" key="4">
    <source>
        <dbReference type="Proteomes" id="UP000315983"/>
    </source>
</evidence>
<feature type="transmembrane region" description="Helical" evidence="1">
    <location>
        <begin position="367"/>
        <end position="386"/>
    </location>
</feature>
<dbReference type="Proteomes" id="UP000315983">
    <property type="component" value="Unassembled WGS sequence"/>
</dbReference>
<dbReference type="Pfam" id="PF06772">
    <property type="entry name" value="LtrA"/>
    <property type="match status" value="1"/>
</dbReference>
<feature type="transmembrane region" description="Helical" evidence="1">
    <location>
        <begin position="241"/>
        <end position="259"/>
    </location>
</feature>
<accession>A0A542XR26</accession>
<feature type="transmembrane region" description="Helical" evidence="1">
    <location>
        <begin position="172"/>
        <end position="190"/>
    </location>
</feature>
<feature type="transmembrane region" description="Helical" evidence="1">
    <location>
        <begin position="216"/>
        <end position="235"/>
    </location>
</feature>
<dbReference type="InterPro" id="IPR010640">
    <property type="entry name" value="Low_temperature_requirement_A"/>
</dbReference>
<feature type="transmembrane region" description="Helical" evidence="1">
    <location>
        <begin position="59"/>
        <end position="77"/>
    </location>
</feature>
<dbReference type="Proteomes" id="UP000677457">
    <property type="component" value="Unassembled WGS sequence"/>
</dbReference>
<dbReference type="PANTHER" id="PTHR36840:SF1">
    <property type="entry name" value="BLL5714 PROTEIN"/>
    <property type="match status" value="1"/>
</dbReference>
<feature type="transmembrane region" description="Helical" evidence="1">
    <location>
        <begin position="316"/>
        <end position="335"/>
    </location>
</feature>
<dbReference type="EMBL" id="VFOL01000001">
    <property type="protein sequence ID" value="TQL38242.1"/>
    <property type="molecule type" value="Genomic_DNA"/>
</dbReference>
<feature type="transmembrane region" description="Helical" evidence="1">
    <location>
        <begin position="89"/>
        <end position="109"/>
    </location>
</feature>
<keyword evidence="1" id="KW-0472">Membrane</keyword>
<keyword evidence="1" id="KW-1133">Transmembrane helix</keyword>
<feature type="transmembrane region" description="Helical" evidence="1">
    <location>
        <begin position="344"/>
        <end position="361"/>
    </location>
</feature>
<feature type="transmembrane region" description="Helical" evidence="1">
    <location>
        <begin position="21"/>
        <end position="39"/>
    </location>
</feature>
<feature type="transmembrane region" description="Helical" evidence="1">
    <location>
        <begin position="147"/>
        <end position="166"/>
    </location>
</feature>
<dbReference type="PANTHER" id="PTHR36840">
    <property type="entry name" value="BLL5714 PROTEIN"/>
    <property type="match status" value="1"/>
</dbReference>
<protein>
    <submittedName>
        <fullName evidence="3">Low temperature requirement protein LtrA</fullName>
    </submittedName>
    <submittedName>
        <fullName evidence="2">Membrane protein</fullName>
    </submittedName>
</protein>
<feature type="transmembrane region" description="Helical" evidence="1">
    <location>
        <begin position="115"/>
        <end position="135"/>
    </location>
</feature>
<evidence type="ECO:0000313" key="5">
    <source>
        <dbReference type="Proteomes" id="UP000677457"/>
    </source>
</evidence>